<evidence type="ECO:0000313" key="13">
    <source>
        <dbReference type="Proteomes" id="UP001281447"/>
    </source>
</evidence>
<evidence type="ECO:0000256" key="9">
    <source>
        <dbReference type="ARBA" id="ARBA00049534"/>
    </source>
</evidence>
<comment type="catalytic activity">
    <reaction evidence="9 10">
        <text>L-glutamine + H2O = L-glutamate + NH4(+)</text>
        <dbReference type="Rhea" id="RHEA:15889"/>
        <dbReference type="ChEBI" id="CHEBI:15377"/>
        <dbReference type="ChEBI" id="CHEBI:28938"/>
        <dbReference type="ChEBI" id="CHEBI:29985"/>
        <dbReference type="ChEBI" id="CHEBI:58359"/>
        <dbReference type="EC" id="3.5.1.2"/>
    </reaction>
</comment>
<dbReference type="NCBIfam" id="TIGR01855">
    <property type="entry name" value="IMP_synth_hisH"/>
    <property type="match status" value="1"/>
</dbReference>
<dbReference type="InterPro" id="IPR029062">
    <property type="entry name" value="Class_I_gatase-like"/>
</dbReference>
<keyword evidence="7 10" id="KW-0456">Lyase</keyword>
<feature type="active site" evidence="10">
    <location>
        <position position="181"/>
    </location>
</feature>
<evidence type="ECO:0000256" key="8">
    <source>
        <dbReference type="ARBA" id="ARBA00047838"/>
    </source>
</evidence>
<proteinExistence type="inferred from homology"/>
<name>A0ABU5CA62_9BACI</name>
<sequence>MIAIIDYGAGNIKSLQSALSRLDIPSLLTTSKNEIEKADAIILPGVGAFAEAMKQLEKLGLVSLLKSEASKNKPFLGICLGMQMLYETSDEGGECPGLGLFKGKVRLIPDIVKVPHMGWNDLQIKQNVPLLNGIREGSHVYFVHAYFAAEGDTENLVADTAYGVRIPAVVQQGNVFGIQFHPEKSGSIGLQILKNFGELIS</sequence>
<comment type="caution">
    <text evidence="12">The sequence shown here is derived from an EMBL/GenBank/DDBJ whole genome shotgun (WGS) entry which is preliminary data.</text>
</comment>
<dbReference type="GO" id="GO:0016829">
    <property type="term" value="F:lyase activity"/>
    <property type="evidence" value="ECO:0007669"/>
    <property type="project" value="UniProtKB-KW"/>
</dbReference>
<evidence type="ECO:0000256" key="1">
    <source>
        <dbReference type="ARBA" id="ARBA00005091"/>
    </source>
</evidence>
<protein>
    <recommendedName>
        <fullName evidence="10">Imidazole glycerol phosphate synthase subunit HisH</fullName>
        <ecNumber evidence="10">4.3.2.10</ecNumber>
    </recommendedName>
    <alternativeName>
        <fullName evidence="10">IGP synthase glutaminase subunit</fullName>
        <ecNumber evidence="10">3.5.1.2</ecNumber>
    </alternativeName>
    <alternativeName>
        <fullName evidence="10">IGP synthase subunit HisH</fullName>
    </alternativeName>
    <alternativeName>
        <fullName evidence="10">ImGP synthase subunit HisH</fullName>
        <shortName evidence="10">IGPS subunit HisH</shortName>
    </alternativeName>
</protein>
<organism evidence="12 13">
    <name type="scientific">Tigheibacillus halophilus</name>
    <dbReference type="NCBI Taxonomy" id="361280"/>
    <lineage>
        <taxon>Bacteria</taxon>
        <taxon>Bacillati</taxon>
        <taxon>Bacillota</taxon>
        <taxon>Bacilli</taxon>
        <taxon>Bacillales</taxon>
        <taxon>Bacillaceae</taxon>
        <taxon>Tigheibacillus</taxon>
    </lineage>
</organism>
<dbReference type="InterPro" id="IPR010139">
    <property type="entry name" value="Imidazole-glycPsynth_HisH"/>
</dbReference>
<keyword evidence="6 10" id="KW-0368">Histidine biosynthesis</keyword>
<keyword evidence="5 10" id="KW-0315">Glutamine amidotransferase</keyword>
<comment type="catalytic activity">
    <reaction evidence="8 10">
        <text>5-[(5-phospho-1-deoxy-D-ribulos-1-ylimino)methylamino]-1-(5-phospho-beta-D-ribosyl)imidazole-4-carboxamide + L-glutamine = D-erythro-1-(imidazol-4-yl)glycerol 3-phosphate + 5-amino-1-(5-phospho-beta-D-ribosyl)imidazole-4-carboxamide + L-glutamate + H(+)</text>
        <dbReference type="Rhea" id="RHEA:24793"/>
        <dbReference type="ChEBI" id="CHEBI:15378"/>
        <dbReference type="ChEBI" id="CHEBI:29985"/>
        <dbReference type="ChEBI" id="CHEBI:58278"/>
        <dbReference type="ChEBI" id="CHEBI:58359"/>
        <dbReference type="ChEBI" id="CHEBI:58475"/>
        <dbReference type="ChEBI" id="CHEBI:58525"/>
        <dbReference type="EC" id="4.3.2.10"/>
    </reaction>
</comment>
<keyword evidence="13" id="KW-1185">Reference proteome</keyword>
<dbReference type="EC" id="4.3.2.10" evidence="10"/>
<dbReference type="EC" id="3.5.1.2" evidence="10"/>
<reference evidence="12 13" key="1">
    <citation type="submission" date="2023-10" db="EMBL/GenBank/DDBJ databases">
        <title>Virgibacillus halophilus 5B73C genome.</title>
        <authorList>
            <person name="Miliotis G."/>
            <person name="Sengupta P."/>
            <person name="Hameed A."/>
            <person name="Chuvochina M."/>
            <person name="Mcdonagh F."/>
            <person name="Simpson A.C."/>
            <person name="Singh N.K."/>
            <person name="Rekha P.D."/>
            <person name="Raman K."/>
            <person name="Hugenholtz P."/>
            <person name="Venkateswaran K."/>
        </authorList>
    </citation>
    <scope>NUCLEOTIDE SEQUENCE [LARGE SCALE GENOMIC DNA]</scope>
    <source>
        <strain evidence="12 13">5B73C</strain>
    </source>
</reference>
<dbReference type="Proteomes" id="UP001281447">
    <property type="component" value="Unassembled WGS sequence"/>
</dbReference>
<dbReference type="PIRSF" id="PIRSF000495">
    <property type="entry name" value="Amidotransf_hisH"/>
    <property type="match status" value="1"/>
</dbReference>
<accession>A0ABU5CA62</accession>
<dbReference type="PANTHER" id="PTHR42701">
    <property type="entry name" value="IMIDAZOLE GLYCEROL PHOSPHATE SYNTHASE SUBUNIT HISH"/>
    <property type="match status" value="1"/>
</dbReference>
<feature type="active site" evidence="10">
    <location>
        <position position="183"/>
    </location>
</feature>
<evidence type="ECO:0000256" key="4">
    <source>
        <dbReference type="ARBA" id="ARBA00022801"/>
    </source>
</evidence>
<dbReference type="PROSITE" id="PS51274">
    <property type="entry name" value="GATASE_COBBQ"/>
    <property type="match status" value="1"/>
</dbReference>
<dbReference type="PROSITE" id="PS51273">
    <property type="entry name" value="GATASE_TYPE_1"/>
    <property type="match status" value="1"/>
</dbReference>
<evidence type="ECO:0000256" key="10">
    <source>
        <dbReference type="HAMAP-Rule" id="MF_00278"/>
    </source>
</evidence>
<dbReference type="SUPFAM" id="SSF52317">
    <property type="entry name" value="Class I glutamine amidotransferase-like"/>
    <property type="match status" value="1"/>
</dbReference>
<keyword evidence="10" id="KW-0963">Cytoplasm</keyword>
<evidence type="ECO:0000256" key="6">
    <source>
        <dbReference type="ARBA" id="ARBA00023102"/>
    </source>
</evidence>
<evidence type="ECO:0000313" key="12">
    <source>
        <dbReference type="EMBL" id="MDY0395741.1"/>
    </source>
</evidence>
<dbReference type="InterPro" id="IPR017926">
    <property type="entry name" value="GATASE"/>
</dbReference>
<comment type="function">
    <text evidence="10">IGPS catalyzes the conversion of PRFAR and glutamine to IGP, AICAR and glutamate. The HisH subunit catalyzes the hydrolysis of glutamine to glutamate and ammonia as part of the synthesis of IGP and AICAR. The resulting ammonia molecule is channeled to the active site of HisF.</text>
</comment>
<feature type="domain" description="Glutamine amidotransferase" evidence="11">
    <location>
        <begin position="4"/>
        <end position="196"/>
    </location>
</feature>
<dbReference type="PANTHER" id="PTHR42701:SF1">
    <property type="entry name" value="IMIDAZOLE GLYCEROL PHOSPHATE SYNTHASE SUBUNIT HISH"/>
    <property type="match status" value="1"/>
</dbReference>
<gene>
    <name evidence="10 12" type="primary">hisH</name>
    <name evidence="12" type="ORF">RWE15_16585</name>
</gene>
<dbReference type="RefSeq" id="WP_390358046.1">
    <property type="nucleotide sequence ID" value="NZ_JBHUIZ010000018.1"/>
</dbReference>
<keyword evidence="4 10" id="KW-0378">Hydrolase</keyword>
<dbReference type="Gene3D" id="3.40.50.880">
    <property type="match status" value="1"/>
</dbReference>
<dbReference type="Pfam" id="PF00117">
    <property type="entry name" value="GATase"/>
    <property type="match status" value="1"/>
</dbReference>
<evidence type="ECO:0000256" key="2">
    <source>
        <dbReference type="ARBA" id="ARBA00011152"/>
    </source>
</evidence>
<comment type="pathway">
    <text evidence="1 10">Amino-acid biosynthesis; L-histidine biosynthesis; L-histidine from 5-phospho-alpha-D-ribose 1-diphosphate: step 5/9.</text>
</comment>
<comment type="subunit">
    <text evidence="2 10">Heterodimer of HisH and HisF.</text>
</comment>
<feature type="active site" description="Nucleophile" evidence="10">
    <location>
        <position position="79"/>
    </location>
</feature>
<evidence type="ECO:0000256" key="7">
    <source>
        <dbReference type="ARBA" id="ARBA00023239"/>
    </source>
</evidence>
<comment type="subcellular location">
    <subcellularLocation>
        <location evidence="10">Cytoplasm</location>
    </subcellularLocation>
</comment>
<dbReference type="CDD" id="cd01748">
    <property type="entry name" value="GATase1_IGP_Synthase"/>
    <property type="match status" value="1"/>
</dbReference>
<evidence type="ECO:0000259" key="11">
    <source>
        <dbReference type="Pfam" id="PF00117"/>
    </source>
</evidence>
<evidence type="ECO:0000256" key="3">
    <source>
        <dbReference type="ARBA" id="ARBA00022605"/>
    </source>
</evidence>
<dbReference type="HAMAP" id="MF_00278">
    <property type="entry name" value="HisH"/>
    <property type="match status" value="1"/>
</dbReference>
<evidence type="ECO:0000256" key="5">
    <source>
        <dbReference type="ARBA" id="ARBA00022962"/>
    </source>
</evidence>
<keyword evidence="3 10" id="KW-0028">Amino-acid biosynthesis</keyword>
<dbReference type="EMBL" id="JAWDIP010000003">
    <property type="protein sequence ID" value="MDY0395741.1"/>
    <property type="molecule type" value="Genomic_DNA"/>
</dbReference>